<dbReference type="PANTHER" id="PTHR48081:SF13">
    <property type="entry name" value="ALPHA_BETA HYDROLASE"/>
    <property type="match status" value="1"/>
</dbReference>
<dbReference type="EMBL" id="JARYGZ010000001">
    <property type="protein sequence ID" value="MDH7639261.1"/>
    <property type="molecule type" value="Genomic_DNA"/>
</dbReference>
<dbReference type="Gene3D" id="3.40.50.1820">
    <property type="entry name" value="alpha/beta hydrolase"/>
    <property type="match status" value="1"/>
</dbReference>
<dbReference type="InterPro" id="IPR050300">
    <property type="entry name" value="GDXG_lipolytic_enzyme"/>
</dbReference>
<name>A0ABT6N4G3_9SPHN</name>
<evidence type="ECO:0000256" key="1">
    <source>
        <dbReference type="ARBA" id="ARBA00022801"/>
    </source>
</evidence>
<dbReference type="SUPFAM" id="SSF53474">
    <property type="entry name" value="alpha/beta-Hydrolases"/>
    <property type="match status" value="1"/>
</dbReference>
<dbReference type="Pfam" id="PF20434">
    <property type="entry name" value="BD-FAE"/>
    <property type="match status" value="1"/>
</dbReference>
<keyword evidence="2" id="KW-0732">Signal</keyword>
<evidence type="ECO:0000259" key="3">
    <source>
        <dbReference type="Pfam" id="PF20434"/>
    </source>
</evidence>
<evidence type="ECO:0000313" key="4">
    <source>
        <dbReference type="EMBL" id="MDH7639261.1"/>
    </source>
</evidence>
<feature type="signal peptide" evidence="2">
    <location>
        <begin position="1"/>
        <end position="23"/>
    </location>
</feature>
<dbReference type="InterPro" id="IPR049492">
    <property type="entry name" value="BD-FAE-like_dom"/>
</dbReference>
<feature type="chain" id="PRO_5046469415" evidence="2">
    <location>
        <begin position="24"/>
        <end position="297"/>
    </location>
</feature>
<keyword evidence="1 4" id="KW-0378">Hydrolase</keyword>
<evidence type="ECO:0000313" key="5">
    <source>
        <dbReference type="Proteomes" id="UP001160625"/>
    </source>
</evidence>
<feature type="domain" description="BD-FAE-like" evidence="3">
    <location>
        <begin position="50"/>
        <end position="262"/>
    </location>
</feature>
<dbReference type="GO" id="GO:0016787">
    <property type="term" value="F:hydrolase activity"/>
    <property type="evidence" value="ECO:0007669"/>
    <property type="project" value="UniProtKB-KW"/>
</dbReference>
<dbReference type="InterPro" id="IPR029058">
    <property type="entry name" value="AB_hydrolase_fold"/>
</dbReference>
<sequence length="297" mass="30731">MRTSLKRVLAAGGGAIAAAAAVAAGMYLNGAPPTPTVADIAYGPDPAQRLDVWRPQGKGPFPIVLTVHGGAFLFGGKRGHDGLKQDIAALLSNGIAVASTNYRMWGEARFPAAAGDVTTAIAALRRKARLLDIDPGRVALWGKSTGANLALLAGLSEGRALIGAERIEPVAAIVAMYPPVRFDAMDDQLRNSPCGTKAATHGAGDSPESMWLGSPVSKREDLVAAASPISYVSASSPPVLLQAGGADCTVPHEQSEMLADALRKVGGKVHLDIVPDAQHIDPVFDKPGNLANVVRFL</sequence>
<proteinExistence type="predicted"/>
<keyword evidence="5" id="KW-1185">Reference proteome</keyword>
<reference evidence="4" key="1">
    <citation type="submission" date="2023-04" db="EMBL/GenBank/DDBJ databases">
        <title>Sphingomonas sp. MAHUQ-71 isolated from rice field.</title>
        <authorList>
            <person name="Huq M.A."/>
        </authorList>
    </citation>
    <scope>NUCLEOTIDE SEQUENCE</scope>
    <source>
        <strain evidence="4">MAHUQ-71</strain>
    </source>
</reference>
<comment type="caution">
    <text evidence="4">The sequence shown here is derived from an EMBL/GenBank/DDBJ whole genome shotgun (WGS) entry which is preliminary data.</text>
</comment>
<dbReference type="Proteomes" id="UP001160625">
    <property type="component" value="Unassembled WGS sequence"/>
</dbReference>
<protein>
    <submittedName>
        <fullName evidence="4">Alpha/beta hydrolase</fullName>
    </submittedName>
</protein>
<accession>A0ABT6N4G3</accession>
<dbReference type="PANTHER" id="PTHR48081">
    <property type="entry name" value="AB HYDROLASE SUPERFAMILY PROTEIN C4A8.06C"/>
    <property type="match status" value="1"/>
</dbReference>
<organism evidence="4 5">
    <name type="scientific">Sphingomonas oryzagri</name>
    <dbReference type="NCBI Taxonomy" id="3042314"/>
    <lineage>
        <taxon>Bacteria</taxon>
        <taxon>Pseudomonadati</taxon>
        <taxon>Pseudomonadota</taxon>
        <taxon>Alphaproteobacteria</taxon>
        <taxon>Sphingomonadales</taxon>
        <taxon>Sphingomonadaceae</taxon>
        <taxon>Sphingomonas</taxon>
    </lineage>
</organism>
<evidence type="ECO:0000256" key="2">
    <source>
        <dbReference type="SAM" id="SignalP"/>
    </source>
</evidence>
<gene>
    <name evidence="4" type="ORF">QGN17_11020</name>
</gene>